<comment type="caution">
    <text evidence="2">The sequence shown here is derived from an EMBL/GenBank/DDBJ whole genome shotgun (WGS) entry which is preliminary data.</text>
</comment>
<sequence length="236" mass="26494">PCWLKPGSRRVSGRCDSRSIGPVGVVAPMAVAKRVGRFVMYLSAGVSTGHAASYPAKAIISHVQCAVCKMAMKEVRNHVKETQIDDEDSLTDYIEYMCLPKKNEGKWLLKLDISRDKPDAQLSIVKQDKVGKCNEECRMLQVACYTAIDGKEESIVSMLRESAGLAKMQNKICDKPCSAKSIKQLEEWKDEKFEEDKDAEINSLLDSMKGMPGMENMKMYKPGDLEKEMKDMKEEL</sequence>
<evidence type="ECO:0008006" key="4">
    <source>
        <dbReference type="Google" id="ProtNLM"/>
    </source>
</evidence>
<dbReference type="PANTHER" id="PTHR36058:SF1">
    <property type="entry name" value="NUCLEOPHOSMIN"/>
    <property type="match status" value="1"/>
</dbReference>
<evidence type="ECO:0000313" key="3">
    <source>
        <dbReference type="Proteomes" id="UP001189429"/>
    </source>
</evidence>
<feature type="non-terminal residue" evidence="2">
    <location>
        <position position="1"/>
    </location>
</feature>
<evidence type="ECO:0000256" key="1">
    <source>
        <dbReference type="SAM" id="MobiDB-lite"/>
    </source>
</evidence>
<evidence type="ECO:0000313" key="2">
    <source>
        <dbReference type="EMBL" id="CAK0864333.1"/>
    </source>
</evidence>
<feature type="compositionally biased region" description="Basic and acidic residues" evidence="1">
    <location>
        <begin position="221"/>
        <end position="236"/>
    </location>
</feature>
<accession>A0ABN9UW74</accession>
<feature type="region of interest" description="Disordered" evidence="1">
    <location>
        <begin position="206"/>
        <end position="236"/>
    </location>
</feature>
<reference evidence="2" key="1">
    <citation type="submission" date="2023-10" db="EMBL/GenBank/DDBJ databases">
        <authorList>
            <person name="Chen Y."/>
            <person name="Shah S."/>
            <person name="Dougan E. K."/>
            <person name="Thang M."/>
            <person name="Chan C."/>
        </authorList>
    </citation>
    <scope>NUCLEOTIDE SEQUENCE [LARGE SCALE GENOMIC DNA]</scope>
</reference>
<protein>
    <recommendedName>
        <fullName evidence="4">Saposin B-type domain-containing protein</fullName>
    </recommendedName>
</protein>
<dbReference type="PANTHER" id="PTHR36058">
    <property type="entry name" value="NUCLEOPHOSMIN"/>
    <property type="match status" value="1"/>
</dbReference>
<keyword evidence="3" id="KW-1185">Reference proteome</keyword>
<organism evidence="2 3">
    <name type="scientific">Prorocentrum cordatum</name>
    <dbReference type="NCBI Taxonomy" id="2364126"/>
    <lineage>
        <taxon>Eukaryota</taxon>
        <taxon>Sar</taxon>
        <taxon>Alveolata</taxon>
        <taxon>Dinophyceae</taxon>
        <taxon>Prorocentrales</taxon>
        <taxon>Prorocentraceae</taxon>
        <taxon>Prorocentrum</taxon>
    </lineage>
</organism>
<gene>
    <name evidence="2" type="ORF">PCOR1329_LOCUS52251</name>
</gene>
<dbReference type="EMBL" id="CAUYUJ010016355">
    <property type="protein sequence ID" value="CAK0864333.1"/>
    <property type="molecule type" value="Genomic_DNA"/>
</dbReference>
<proteinExistence type="predicted"/>
<dbReference type="Proteomes" id="UP001189429">
    <property type="component" value="Unassembled WGS sequence"/>
</dbReference>
<name>A0ABN9UW74_9DINO</name>